<dbReference type="KEGG" id="nfi:NFIA_002260"/>
<organism evidence="2 3">
    <name type="scientific">Neosartorya fischeri (strain ATCC 1020 / DSM 3700 / CBS 544.65 / FGSC A1164 / JCM 1740 / NRRL 181 / WB 181)</name>
    <name type="common">Aspergillus fischerianus</name>
    <dbReference type="NCBI Taxonomy" id="331117"/>
    <lineage>
        <taxon>Eukaryota</taxon>
        <taxon>Fungi</taxon>
        <taxon>Dikarya</taxon>
        <taxon>Ascomycota</taxon>
        <taxon>Pezizomycotina</taxon>
        <taxon>Eurotiomycetes</taxon>
        <taxon>Eurotiomycetidae</taxon>
        <taxon>Eurotiales</taxon>
        <taxon>Aspergillaceae</taxon>
        <taxon>Aspergillus</taxon>
        <taxon>Aspergillus subgen. Fumigati</taxon>
    </lineage>
</organism>
<proteinExistence type="predicted"/>
<evidence type="ECO:0000313" key="3">
    <source>
        <dbReference type="Proteomes" id="UP000006702"/>
    </source>
</evidence>
<name>A1DJI7_NEOFI</name>
<dbReference type="OMA" id="ERMFFQF"/>
<dbReference type="RefSeq" id="XP_001258773.1">
    <property type="nucleotide sequence ID" value="XM_001258772.1"/>
</dbReference>
<dbReference type="Proteomes" id="UP000006702">
    <property type="component" value="Unassembled WGS sequence"/>
</dbReference>
<gene>
    <name evidence="2" type="ORF">NFIA_002260</name>
</gene>
<feature type="compositionally biased region" description="Basic and acidic residues" evidence="1">
    <location>
        <begin position="326"/>
        <end position="341"/>
    </location>
</feature>
<sequence>MDKTFFVLCDCTTPSTTAVNELVPNLGLNRTRVMIEHLDSIYRKAYDLGKPFFDPRIYDKLKIRCETLDLKDDGEYANGIPAPSFFDPLPLETLKNHRIITPDEEAKRDYLSYENIFDRTEDGDTSQVVSYRIMRHFDWYRRNGISSLRARLMDITVWREAYVPHFVSVTKNVLADEYFMPGVNGQRGYAPAGWWEEKSLSLPHIMCMLEFYSFRGTEELLRGEILGILATTITRLELECFQDEVVIPVLMFSVMSDFKARIIQAYFNGDKLVIRKSRLYDFSTPETLSSSTILFIQWMASKPVGNTSGFALEDFEPFEEEDDTESSIKKEAEIEKISDAP</sequence>
<feature type="region of interest" description="Disordered" evidence="1">
    <location>
        <begin position="318"/>
        <end position="341"/>
    </location>
</feature>
<accession>A1DJI7</accession>
<keyword evidence="3" id="KW-1185">Reference proteome</keyword>
<dbReference type="eggNOG" id="ENOG502SYJR">
    <property type="taxonomic scope" value="Eukaryota"/>
</dbReference>
<protein>
    <submittedName>
        <fullName evidence="2">Uncharacterized protein</fullName>
    </submittedName>
</protein>
<dbReference type="VEuPathDB" id="FungiDB:NFIA_002260"/>
<reference evidence="3" key="1">
    <citation type="journal article" date="2008" name="PLoS Genet.">
        <title>Genomic islands in the pathogenic filamentous fungus Aspergillus fumigatus.</title>
        <authorList>
            <person name="Fedorova N.D."/>
            <person name="Khaldi N."/>
            <person name="Joardar V.S."/>
            <person name="Maiti R."/>
            <person name="Amedeo P."/>
            <person name="Anderson M.J."/>
            <person name="Crabtree J."/>
            <person name="Silva J.C."/>
            <person name="Badger J.H."/>
            <person name="Albarraq A."/>
            <person name="Angiuoli S."/>
            <person name="Bussey H."/>
            <person name="Bowyer P."/>
            <person name="Cotty P.J."/>
            <person name="Dyer P.S."/>
            <person name="Egan A."/>
            <person name="Galens K."/>
            <person name="Fraser-Liggett C.M."/>
            <person name="Haas B.J."/>
            <person name="Inman J.M."/>
            <person name="Kent R."/>
            <person name="Lemieux S."/>
            <person name="Malavazi I."/>
            <person name="Orvis J."/>
            <person name="Roemer T."/>
            <person name="Ronning C.M."/>
            <person name="Sundaram J.P."/>
            <person name="Sutton G."/>
            <person name="Turner G."/>
            <person name="Venter J.C."/>
            <person name="White O.R."/>
            <person name="Whitty B.R."/>
            <person name="Youngman P."/>
            <person name="Wolfe K.H."/>
            <person name="Goldman G.H."/>
            <person name="Wortman J.R."/>
            <person name="Jiang B."/>
            <person name="Denning D.W."/>
            <person name="Nierman W.C."/>
        </authorList>
    </citation>
    <scope>NUCLEOTIDE SEQUENCE [LARGE SCALE GENOMIC DNA]</scope>
    <source>
        <strain evidence="3">ATCC 1020 / DSM 3700 / CBS 544.65 / FGSC A1164 / JCM 1740 / NRRL 181 / WB 181</strain>
    </source>
</reference>
<dbReference type="HOGENOM" id="CLU_814058_0_0_1"/>
<dbReference type="AlphaFoldDB" id="A1DJI7"/>
<dbReference type="GeneID" id="4585312"/>
<dbReference type="OrthoDB" id="4177740at2759"/>
<dbReference type="EMBL" id="DS027697">
    <property type="protein sequence ID" value="EAW16876.1"/>
    <property type="molecule type" value="Genomic_DNA"/>
</dbReference>
<evidence type="ECO:0000313" key="2">
    <source>
        <dbReference type="EMBL" id="EAW16876.1"/>
    </source>
</evidence>
<evidence type="ECO:0000256" key="1">
    <source>
        <dbReference type="SAM" id="MobiDB-lite"/>
    </source>
</evidence>